<evidence type="ECO:0000256" key="1">
    <source>
        <dbReference type="SAM" id="Phobius"/>
    </source>
</evidence>
<protein>
    <recommendedName>
        <fullName evidence="2">CHASE2 domain-containing protein</fullName>
    </recommendedName>
</protein>
<dbReference type="EMBL" id="AP019514">
    <property type="protein sequence ID" value="BBI60826.1"/>
    <property type="molecule type" value="Genomic_DNA"/>
</dbReference>
<proteinExistence type="predicted"/>
<dbReference type="InterPro" id="IPR007890">
    <property type="entry name" value="CHASE2"/>
</dbReference>
<feature type="domain" description="CHASE2" evidence="2">
    <location>
        <begin position="5"/>
        <end position="92"/>
    </location>
</feature>
<dbReference type="KEGG" id="hsr:HSBAA_21320"/>
<evidence type="ECO:0000313" key="3">
    <source>
        <dbReference type="EMBL" id="BBI60826.1"/>
    </source>
</evidence>
<keyword evidence="1" id="KW-0812">Transmembrane</keyword>
<dbReference type="Pfam" id="PF05226">
    <property type="entry name" value="CHASE2"/>
    <property type="match status" value="1"/>
</dbReference>
<accession>A0A455U450</accession>
<sequence length="153" mass="16097">MPWYGPRGHFDYFSAADILKGRLDPGALAGKTLILGASAPGLMDLRSTPVGGIYPGPEINLSLLAGMLHQRIHAQPPWVLGFELVSLLALGVFMVLLYPRLNAPLLLVVSGDCFSRRWGQPVGVVSGTRVAYCGVIGIAGATDAVALSNELSA</sequence>
<reference evidence="3 4" key="1">
    <citation type="journal article" date="2019" name="Microbiol. Resour. Announc.">
        <title>Complete Genome Sequence of Halomonas sulfidaeris Strain Esulfide1 Isolated from a Metal Sulfide Rock at a Depth of 2,200 Meters, Obtained Using Nanopore Sequencing.</title>
        <authorList>
            <person name="Saito M."/>
            <person name="Nishigata A."/>
            <person name="Galipon J."/>
            <person name="Arakawa K."/>
        </authorList>
    </citation>
    <scope>NUCLEOTIDE SEQUENCE [LARGE SCALE GENOMIC DNA]</scope>
    <source>
        <strain evidence="3 4">ATCC BAA-803</strain>
    </source>
</reference>
<evidence type="ECO:0000313" key="4">
    <source>
        <dbReference type="Proteomes" id="UP000320231"/>
    </source>
</evidence>
<dbReference type="AlphaFoldDB" id="A0A455U450"/>
<evidence type="ECO:0000259" key="2">
    <source>
        <dbReference type="Pfam" id="PF05226"/>
    </source>
</evidence>
<keyword evidence="1" id="KW-0472">Membrane</keyword>
<keyword evidence="1" id="KW-1133">Transmembrane helix</keyword>
<dbReference type="Proteomes" id="UP000320231">
    <property type="component" value="Chromosome"/>
</dbReference>
<gene>
    <name evidence="3" type="ORF">HSBAA_21320</name>
</gene>
<feature type="transmembrane region" description="Helical" evidence="1">
    <location>
        <begin position="78"/>
        <end position="98"/>
    </location>
</feature>
<organism evidence="3 4">
    <name type="scientific">Vreelandella sulfidaeris</name>
    <dbReference type="NCBI Taxonomy" id="115553"/>
    <lineage>
        <taxon>Bacteria</taxon>
        <taxon>Pseudomonadati</taxon>
        <taxon>Pseudomonadota</taxon>
        <taxon>Gammaproteobacteria</taxon>
        <taxon>Oceanospirillales</taxon>
        <taxon>Halomonadaceae</taxon>
        <taxon>Vreelandella</taxon>
    </lineage>
</organism>
<name>A0A455U450_9GAMM</name>